<dbReference type="Proteomes" id="UP001490365">
    <property type="component" value="Unassembled WGS sequence"/>
</dbReference>
<comment type="caution">
    <text evidence="1">The sequence shown here is derived from an EMBL/GenBank/DDBJ whole genome shotgun (WGS) entry which is preliminary data.</text>
</comment>
<gene>
    <name evidence="1" type="ORF">ABT211_11685</name>
</gene>
<protein>
    <submittedName>
        <fullName evidence="1">Uncharacterized protein</fullName>
    </submittedName>
</protein>
<sequence>MRAGAQDEFQCPSAGAVRRRKDDQIFLASPEASYVTAEVVNATGGSPLP</sequence>
<evidence type="ECO:0000313" key="1">
    <source>
        <dbReference type="EMBL" id="MER6267949.1"/>
    </source>
</evidence>
<dbReference type="RefSeq" id="WP_351956918.1">
    <property type="nucleotide sequence ID" value="NZ_JBEOZM010000004.1"/>
</dbReference>
<reference evidence="1 2" key="1">
    <citation type="submission" date="2024-06" db="EMBL/GenBank/DDBJ databases">
        <title>The Natural Products Discovery Center: Release of the First 8490 Sequenced Strains for Exploring Actinobacteria Biosynthetic Diversity.</title>
        <authorList>
            <person name="Kalkreuter E."/>
            <person name="Kautsar S.A."/>
            <person name="Yang D."/>
            <person name="Bader C.D."/>
            <person name="Teijaro C.N."/>
            <person name="Fluegel L."/>
            <person name="Davis C.M."/>
            <person name="Simpson J.R."/>
            <person name="Lauterbach L."/>
            <person name="Steele A.D."/>
            <person name="Gui C."/>
            <person name="Meng S."/>
            <person name="Li G."/>
            <person name="Viehrig K."/>
            <person name="Ye F."/>
            <person name="Su P."/>
            <person name="Kiefer A.F."/>
            <person name="Nichols A."/>
            <person name="Cepeda A.J."/>
            <person name="Yan W."/>
            <person name="Fan B."/>
            <person name="Jiang Y."/>
            <person name="Adhikari A."/>
            <person name="Zheng C.-J."/>
            <person name="Schuster L."/>
            <person name="Cowan T.M."/>
            <person name="Smanski M.J."/>
            <person name="Chevrette M.G."/>
            <person name="De Carvalho L.P.S."/>
            <person name="Shen B."/>
        </authorList>
    </citation>
    <scope>NUCLEOTIDE SEQUENCE [LARGE SCALE GENOMIC DNA]</scope>
    <source>
        <strain evidence="1 2">NPDC001694</strain>
    </source>
</reference>
<keyword evidence="2" id="KW-1185">Reference proteome</keyword>
<organism evidence="1 2">
    <name type="scientific">Streptomyces sp. 900105755</name>
    <dbReference type="NCBI Taxonomy" id="3154389"/>
    <lineage>
        <taxon>Bacteria</taxon>
        <taxon>Bacillati</taxon>
        <taxon>Actinomycetota</taxon>
        <taxon>Actinomycetes</taxon>
        <taxon>Kitasatosporales</taxon>
        <taxon>Streptomycetaceae</taxon>
        <taxon>Streptomyces</taxon>
    </lineage>
</organism>
<dbReference type="EMBL" id="JBEOZM010000004">
    <property type="protein sequence ID" value="MER6267949.1"/>
    <property type="molecule type" value="Genomic_DNA"/>
</dbReference>
<name>A0ABV1TE82_9ACTN</name>
<accession>A0ABV1TE82</accession>
<evidence type="ECO:0000313" key="2">
    <source>
        <dbReference type="Proteomes" id="UP001490365"/>
    </source>
</evidence>
<proteinExistence type="predicted"/>